<gene>
    <name evidence="2" type="ORF">GCM10007981_00720</name>
</gene>
<dbReference type="Proteomes" id="UP000610960">
    <property type="component" value="Unassembled WGS sequence"/>
</dbReference>
<name>A0A830GQR1_9CREN</name>
<reference evidence="2" key="1">
    <citation type="journal article" date="2014" name="Int. J. Syst. Evol. Microbiol.">
        <title>Complete genome sequence of Corynebacterium casei LMG S-19264T (=DSM 44701T), isolated from a smear-ripened cheese.</title>
        <authorList>
            <consortium name="US DOE Joint Genome Institute (JGI-PGF)"/>
            <person name="Walter F."/>
            <person name="Albersmeier A."/>
            <person name="Kalinowski J."/>
            <person name="Ruckert C."/>
        </authorList>
    </citation>
    <scope>NUCLEOTIDE SEQUENCE</scope>
    <source>
        <strain evidence="2">JCM 10088</strain>
    </source>
</reference>
<dbReference type="EMBL" id="BMNL01000001">
    <property type="protein sequence ID" value="GGP18962.1"/>
    <property type="molecule type" value="Genomic_DNA"/>
</dbReference>
<protein>
    <recommendedName>
        <fullName evidence="1">Nidogen G2 beta-barrel domain-containing protein</fullName>
    </recommendedName>
</protein>
<dbReference type="InterPro" id="IPR006605">
    <property type="entry name" value="G2_nidogen/fibulin_G2F"/>
</dbReference>
<dbReference type="PROSITE" id="PS50993">
    <property type="entry name" value="NIDOGEN_G2"/>
    <property type="match status" value="1"/>
</dbReference>
<dbReference type="OrthoDB" id="28522at2157"/>
<comment type="caution">
    <text evidence="2">The sequence shown here is derived from an EMBL/GenBank/DDBJ whole genome shotgun (WGS) entry which is preliminary data.</text>
</comment>
<sequence>MVTPLEVEVLESQPGEVEAAGNIEIMYRIMGVKAARVGDGYNITVVGIYTASRFKSQPQQVVGACIGNIPYRPVPFNIIKLAHATIKVEGRVFDIFVEPIAVMIADAITPFGEPCIAMNPVIGWSLTSSPP</sequence>
<evidence type="ECO:0000313" key="3">
    <source>
        <dbReference type="Proteomes" id="UP000610960"/>
    </source>
</evidence>
<accession>A0A830GQR1</accession>
<dbReference type="RefSeq" id="WP_188595498.1">
    <property type="nucleotide sequence ID" value="NZ_BMNL01000001.1"/>
</dbReference>
<reference evidence="2" key="2">
    <citation type="submission" date="2020-09" db="EMBL/GenBank/DDBJ databases">
        <authorList>
            <person name="Sun Q."/>
            <person name="Ohkuma M."/>
        </authorList>
    </citation>
    <scope>NUCLEOTIDE SEQUENCE</scope>
    <source>
        <strain evidence="2">JCM 10088</strain>
    </source>
</reference>
<dbReference type="AlphaFoldDB" id="A0A830GQR1"/>
<keyword evidence="3" id="KW-1185">Reference proteome</keyword>
<organism evidence="2 3">
    <name type="scientific">Thermocladium modestius</name>
    <dbReference type="NCBI Taxonomy" id="62609"/>
    <lineage>
        <taxon>Archaea</taxon>
        <taxon>Thermoproteota</taxon>
        <taxon>Thermoprotei</taxon>
        <taxon>Thermoproteales</taxon>
        <taxon>Thermoproteaceae</taxon>
        <taxon>Thermocladium</taxon>
    </lineage>
</organism>
<proteinExistence type="predicted"/>
<evidence type="ECO:0000313" key="2">
    <source>
        <dbReference type="EMBL" id="GGP18962.1"/>
    </source>
</evidence>
<feature type="domain" description="Nidogen G2 beta-barrel" evidence="1">
    <location>
        <begin position="57"/>
        <end position="131"/>
    </location>
</feature>
<evidence type="ECO:0000259" key="1">
    <source>
        <dbReference type="PROSITE" id="PS50993"/>
    </source>
</evidence>